<dbReference type="Gene3D" id="3.40.50.1820">
    <property type="entry name" value="alpha/beta hydrolase"/>
    <property type="match status" value="1"/>
</dbReference>
<keyword evidence="6" id="KW-0325">Glycoprotein</keyword>
<dbReference type="PROSITE" id="PS00131">
    <property type="entry name" value="CARBOXYPEPT_SER_SER"/>
    <property type="match status" value="1"/>
</dbReference>
<evidence type="ECO:0000256" key="1">
    <source>
        <dbReference type="ARBA" id="ARBA00009431"/>
    </source>
</evidence>
<dbReference type="GO" id="GO:0004185">
    <property type="term" value="F:serine-type carboxypeptidase activity"/>
    <property type="evidence" value="ECO:0007669"/>
    <property type="project" value="UniProtKB-UniRule"/>
</dbReference>
<comment type="similarity">
    <text evidence="1 7">Belongs to the peptidase S10 family.</text>
</comment>
<dbReference type="VEuPathDB" id="FungiDB:BDEG_22265"/>
<dbReference type="GO" id="GO:0006508">
    <property type="term" value="P:proteolysis"/>
    <property type="evidence" value="ECO:0007669"/>
    <property type="project" value="UniProtKB-KW"/>
</dbReference>
<accession>A0A177WDY0</accession>
<evidence type="ECO:0000256" key="5">
    <source>
        <dbReference type="ARBA" id="ARBA00022801"/>
    </source>
</evidence>
<proteinExistence type="inferred from homology"/>
<evidence type="ECO:0000256" key="2">
    <source>
        <dbReference type="ARBA" id="ARBA00022645"/>
    </source>
</evidence>
<reference evidence="8 9" key="1">
    <citation type="submission" date="2006-10" db="EMBL/GenBank/DDBJ databases">
        <title>The Genome Sequence of Batrachochytrium dendrobatidis JEL423.</title>
        <authorList>
            <consortium name="The Broad Institute Genome Sequencing Platform"/>
            <person name="Birren B."/>
            <person name="Lander E."/>
            <person name="Galagan J."/>
            <person name="Cuomo C."/>
            <person name="Devon K."/>
            <person name="Jaffe D."/>
            <person name="Butler J."/>
            <person name="Alvarez P."/>
            <person name="Gnerre S."/>
            <person name="Grabherr M."/>
            <person name="Kleber M."/>
            <person name="Mauceli E."/>
            <person name="Brockman W."/>
            <person name="Young S."/>
            <person name="LaButti K."/>
            <person name="Sykes S."/>
            <person name="DeCaprio D."/>
            <person name="Crawford M."/>
            <person name="Koehrsen M."/>
            <person name="Engels R."/>
            <person name="Montgomery P."/>
            <person name="Pearson M."/>
            <person name="Howarth C."/>
            <person name="Larson L."/>
            <person name="White J."/>
            <person name="O'Leary S."/>
            <person name="Kodira C."/>
            <person name="Zeng Q."/>
            <person name="Yandava C."/>
            <person name="Alvarado L."/>
            <person name="Longcore J."/>
            <person name="James T."/>
        </authorList>
    </citation>
    <scope>NUCLEOTIDE SEQUENCE [LARGE SCALE GENOMIC DNA]</scope>
    <source>
        <strain evidence="8 9">JEL423</strain>
    </source>
</reference>
<dbReference type="PRINTS" id="PR00724">
    <property type="entry name" value="CRBOXYPTASEC"/>
</dbReference>
<dbReference type="InterPro" id="IPR001563">
    <property type="entry name" value="Peptidase_S10"/>
</dbReference>
<evidence type="ECO:0000256" key="4">
    <source>
        <dbReference type="ARBA" id="ARBA00022729"/>
    </source>
</evidence>
<keyword evidence="5 7" id="KW-0378">Hydrolase</keyword>
<evidence type="ECO:0000256" key="3">
    <source>
        <dbReference type="ARBA" id="ARBA00022670"/>
    </source>
</evidence>
<dbReference type="AlphaFoldDB" id="A0A177WDY0"/>
<dbReference type="PANTHER" id="PTHR11802:SF472">
    <property type="entry name" value="SERINE CARBOXYPEPTIDASE CPVL-RELATED"/>
    <property type="match status" value="1"/>
</dbReference>
<dbReference type="InterPro" id="IPR029058">
    <property type="entry name" value="AB_hydrolase_fold"/>
</dbReference>
<keyword evidence="3 7" id="KW-0645">Protease</keyword>
<dbReference type="Proteomes" id="UP000077115">
    <property type="component" value="Unassembled WGS sequence"/>
</dbReference>
<evidence type="ECO:0000256" key="7">
    <source>
        <dbReference type="RuleBase" id="RU361156"/>
    </source>
</evidence>
<dbReference type="EC" id="3.4.16.-" evidence="7"/>
<keyword evidence="4" id="KW-0732">Signal</keyword>
<organism evidence="8 9">
    <name type="scientific">Batrachochytrium dendrobatidis (strain JEL423)</name>
    <dbReference type="NCBI Taxonomy" id="403673"/>
    <lineage>
        <taxon>Eukaryota</taxon>
        <taxon>Fungi</taxon>
        <taxon>Fungi incertae sedis</taxon>
        <taxon>Chytridiomycota</taxon>
        <taxon>Chytridiomycota incertae sedis</taxon>
        <taxon>Chytridiomycetes</taxon>
        <taxon>Rhizophydiales</taxon>
        <taxon>Rhizophydiales incertae sedis</taxon>
        <taxon>Batrachochytrium</taxon>
    </lineage>
</organism>
<keyword evidence="2 7" id="KW-0121">Carboxypeptidase</keyword>
<dbReference type="PANTHER" id="PTHR11802">
    <property type="entry name" value="SERINE PROTEASE FAMILY S10 SERINE CARBOXYPEPTIDASE"/>
    <property type="match status" value="1"/>
</dbReference>
<name>A0A177WDY0_BATDL</name>
<reference evidence="8 9" key="2">
    <citation type="submission" date="2016-05" db="EMBL/GenBank/DDBJ databases">
        <title>Lineage-specific infection strategies underlie the spectrum of fungal disease in amphibians.</title>
        <authorList>
            <person name="Cuomo C.A."/>
            <person name="Farrer R.A."/>
            <person name="James T."/>
            <person name="Longcore J."/>
            <person name="Birren B."/>
        </authorList>
    </citation>
    <scope>NUCLEOTIDE SEQUENCE [LARGE SCALE GENOMIC DNA]</scope>
    <source>
        <strain evidence="8 9">JEL423</strain>
    </source>
</reference>
<evidence type="ECO:0000313" key="9">
    <source>
        <dbReference type="Proteomes" id="UP000077115"/>
    </source>
</evidence>
<sequence>MFYWFFPAQQPLEDNPPLIIWLQGGPGSSSMIGLFYEMGPVRLNNKLELFTNINSWNLHYAMLFIDNPVGTGYSYVGQNSSKVNQNLATTPLATTPINEELIDRAAQLGATHECSHGHKNSKPSDFTASETPQYSDGYACNQEAVSQDLITFLDGFYSMYPKMRKSKLYITGESYAGKYIPHFAIQIDRVNAQRIQSPSTLIPLKGIAIGNGLTDPVTQIKYHAPQGLALGLVSRSQAEVIQRYANAAVGFICRSEWKQSLEMRNLMFSFFQNSTGGINWYDVRKKDEQNDWSRMESFLQLETTKQSLNVGSLAQFGKDQKAAESLTEDIMKSAAHVVAELLDKKYRVVLYQGQFDFRDGIMGSTDWIESMTWTGSKEFLMAPRTVWHMLTERLLDTLHVVGYVTQYRHLARIELLAAGHLAPMDQGYVVRQMIDTHLIKELDVL</sequence>
<dbReference type="Pfam" id="PF00450">
    <property type="entry name" value="Peptidase_S10"/>
    <property type="match status" value="1"/>
</dbReference>
<dbReference type="OrthoDB" id="443318at2759"/>
<gene>
    <name evidence="8" type="ORF">BDEG_22265</name>
</gene>
<evidence type="ECO:0000256" key="6">
    <source>
        <dbReference type="ARBA" id="ARBA00023180"/>
    </source>
</evidence>
<evidence type="ECO:0000313" key="8">
    <source>
        <dbReference type="EMBL" id="OAJ38318.1"/>
    </source>
</evidence>
<protein>
    <recommendedName>
        <fullName evidence="7">Carboxypeptidase</fullName>
        <ecNumber evidence="7">3.4.16.-</ecNumber>
    </recommendedName>
</protein>
<dbReference type="EMBL" id="DS022301">
    <property type="protein sequence ID" value="OAJ38318.1"/>
    <property type="molecule type" value="Genomic_DNA"/>
</dbReference>
<dbReference type="InterPro" id="IPR018202">
    <property type="entry name" value="Ser_caboxypep_ser_AS"/>
</dbReference>
<dbReference type="STRING" id="403673.A0A177WDY0"/>
<dbReference type="SUPFAM" id="SSF53474">
    <property type="entry name" value="alpha/beta-Hydrolases"/>
    <property type="match status" value="1"/>
</dbReference>